<evidence type="ECO:0000313" key="1">
    <source>
        <dbReference type="EMBL" id="OGX88046.1"/>
    </source>
</evidence>
<reference evidence="1 2" key="1">
    <citation type="submission" date="2016-08" db="EMBL/GenBank/DDBJ databases">
        <title>Hymenobacter coccineus sp. nov., Hymenobacter lapidarius sp. nov. and Hymenobacter glacialis sp. nov., isolated from Antarctic soil.</title>
        <authorList>
            <person name="Sedlacek I."/>
            <person name="Kralova S."/>
            <person name="Kyrova K."/>
            <person name="Maslanova I."/>
            <person name="Stankova E."/>
            <person name="Vrbovska V."/>
            <person name="Nemec M."/>
            <person name="Bartak M."/>
            <person name="Svec P."/>
            <person name="Busse H.-J."/>
            <person name="Pantucek R."/>
        </authorList>
    </citation>
    <scope>NUCLEOTIDE SEQUENCE [LARGE SCALE GENOMIC DNA]</scope>
    <source>
        <strain evidence="1 2">CCM 8643</strain>
    </source>
</reference>
<protein>
    <submittedName>
        <fullName evidence="1">Uncharacterized protein</fullName>
    </submittedName>
</protein>
<dbReference type="EMBL" id="MDZB01000068">
    <property type="protein sequence ID" value="OGX88046.1"/>
    <property type="molecule type" value="Genomic_DNA"/>
</dbReference>
<organism evidence="1 2">
    <name type="scientific">Hymenobacter lapidarius</name>
    <dbReference type="NCBI Taxonomy" id="1908237"/>
    <lineage>
        <taxon>Bacteria</taxon>
        <taxon>Pseudomonadati</taxon>
        <taxon>Bacteroidota</taxon>
        <taxon>Cytophagia</taxon>
        <taxon>Cytophagales</taxon>
        <taxon>Hymenobacteraceae</taxon>
        <taxon>Hymenobacter</taxon>
    </lineage>
</organism>
<name>A0A1G1TAZ5_9BACT</name>
<evidence type="ECO:0000313" key="2">
    <source>
        <dbReference type="Proteomes" id="UP000176294"/>
    </source>
</evidence>
<accession>A0A1G1TAZ5</accession>
<dbReference type="AlphaFoldDB" id="A0A1G1TAZ5"/>
<keyword evidence="2" id="KW-1185">Reference proteome</keyword>
<sequence>MVPYESIVSYDYNDFRGNANLGFKLQDGNRFGLSINSYFQDTRNFTEMVAAFKGSFYHHQHNQVRKGGTAV</sequence>
<gene>
    <name evidence="1" type="ORF">BEN47_09865</name>
</gene>
<proteinExistence type="predicted"/>
<dbReference type="Proteomes" id="UP000176294">
    <property type="component" value="Unassembled WGS sequence"/>
</dbReference>
<dbReference type="STRING" id="1908237.BEN47_09865"/>
<comment type="caution">
    <text evidence="1">The sequence shown here is derived from an EMBL/GenBank/DDBJ whole genome shotgun (WGS) entry which is preliminary data.</text>
</comment>